<protein>
    <submittedName>
        <fullName evidence="2">WD-like domain-containing protein</fullName>
    </submittedName>
</protein>
<sequence length="201" mass="20956">MHFNQVTLILIAATGALATPLGQDLEARNPESTLLSSESVTDGESFEVWGRDLDAGDPDLTLLSSENTADGGSFEAWGKREAKSLNARKTSCATGTITPTCDNKNGGQNALCLSLISYLSSFGTQATPSGSKQLCYAGSGGKCCTGWNVAVPNLNYNDLVSNAQTMYQTCSGSSGNSAKMNGVKLYQTCANQCLNDGHGCS</sequence>
<evidence type="ECO:0000313" key="3">
    <source>
        <dbReference type="Proteomes" id="UP001408356"/>
    </source>
</evidence>
<feature type="signal peptide" evidence="1">
    <location>
        <begin position="1"/>
        <end position="18"/>
    </location>
</feature>
<proteinExistence type="predicted"/>
<dbReference type="Proteomes" id="UP001408356">
    <property type="component" value="Unassembled WGS sequence"/>
</dbReference>
<feature type="chain" id="PRO_5046819642" evidence="1">
    <location>
        <begin position="19"/>
        <end position="201"/>
    </location>
</feature>
<evidence type="ECO:0000313" key="2">
    <source>
        <dbReference type="EMBL" id="KAK9421839.1"/>
    </source>
</evidence>
<dbReference type="EMBL" id="JARVKF010000157">
    <property type="protein sequence ID" value="KAK9421839.1"/>
    <property type="molecule type" value="Genomic_DNA"/>
</dbReference>
<evidence type="ECO:0000256" key="1">
    <source>
        <dbReference type="SAM" id="SignalP"/>
    </source>
</evidence>
<keyword evidence="1" id="KW-0732">Signal</keyword>
<organism evidence="2 3">
    <name type="scientific">Seiridium unicorne</name>
    <dbReference type="NCBI Taxonomy" id="138068"/>
    <lineage>
        <taxon>Eukaryota</taxon>
        <taxon>Fungi</taxon>
        <taxon>Dikarya</taxon>
        <taxon>Ascomycota</taxon>
        <taxon>Pezizomycotina</taxon>
        <taxon>Sordariomycetes</taxon>
        <taxon>Xylariomycetidae</taxon>
        <taxon>Amphisphaeriales</taxon>
        <taxon>Sporocadaceae</taxon>
        <taxon>Seiridium</taxon>
    </lineage>
</organism>
<accession>A0ABR2V4W0</accession>
<keyword evidence="3" id="KW-1185">Reference proteome</keyword>
<reference evidence="2 3" key="1">
    <citation type="journal article" date="2024" name="J. Plant Pathol.">
        <title>Sequence and assembly of the genome of Seiridium unicorne, isolate CBS 538.82, causal agent of cypress canker disease.</title>
        <authorList>
            <person name="Scali E."/>
            <person name="Rocca G.D."/>
            <person name="Danti R."/>
            <person name="Garbelotto M."/>
            <person name="Barberini S."/>
            <person name="Baroncelli R."/>
            <person name="Emiliani G."/>
        </authorList>
    </citation>
    <scope>NUCLEOTIDE SEQUENCE [LARGE SCALE GENOMIC DNA]</scope>
    <source>
        <strain evidence="2 3">BM-138-508</strain>
    </source>
</reference>
<gene>
    <name evidence="2" type="ORF">SUNI508_05440</name>
</gene>
<comment type="caution">
    <text evidence="2">The sequence shown here is derived from an EMBL/GenBank/DDBJ whole genome shotgun (WGS) entry which is preliminary data.</text>
</comment>
<name>A0ABR2V4W0_9PEZI</name>